<protein>
    <submittedName>
        <fullName evidence="1">Uncharacterized protein</fullName>
    </submittedName>
</protein>
<organism evidence="1 2">
    <name type="scientific">Portunus trituberculatus</name>
    <name type="common">Swimming crab</name>
    <name type="synonym">Neptunus trituberculatus</name>
    <dbReference type="NCBI Taxonomy" id="210409"/>
    <lineage>
        <taxon>Eukaryota</taxon>
        <taxon>Metazoa</taxon>
        <taxon>Ecdysozoa</taxon>
        <taxon>Arthropoda</taxon>
        <taxon>Crustacea</taxon>
        <taxon>Multicrustacea</taxon>
        <taxon>Malacostraca</taxon>
        <taxon>Eumalacostraca</taxon>
        <taxon>Eucarida</taxon>
        <taxon>Decapoda</taxon>
        <taxon>Pleocyemata</taxon>
        <taxon>Brachyura</taxon>
        <taxon>Eubrachyura</taxon>
        <taxon>Portunoidea</taxon>
        <taxon>Portunidae</taxon>
        <taxon>Portuninae</taxon>
        <taxon>Portunus</taxon>
    </lineage>
</organism>
<evidence type="ECO:0000313" key="1">
    <source>
        <dbReference type="EMBL" id="MPC21382.1"/>
    </source>
</evidence>
<dbReference type="AlphaFoldDB" id="A0A5B7DIL4"/>
<gene>
    <name evidence="1" type="ORF">E2C01_014366</name>
</gene>
<proteinExistence type="predicted"/>
<dbReference type="Proteomes" id="UP000324222">
    <property type="component" value="Unassembled WGS sequence"/>
</dbReference>
<name>A0A5B7DIL4_PORTR</name>
<evidence type="ECO:0000313" key="2">
    <source>
        <dbReference type="Proteomes" id="UP000324222"/>
    </source>
</evidence>
<reference evidence="1 2" key="1">
    <citation type="submission" date="2019-05" db="EMBL/GenBank/DDBJ databases">
        <title>Another draft genome of Portunus trituberculatus and its Hox gene families provides insights of decapod evolution.</title>
        <authorList>
            <person name="Jeong J.-H."/>
            <person name="Song I."/>
            <person name="Kim S."/>
            <person name="Choi T."/>
            <person name="Kim D."/>
            <person name="Ryu S."/>
            <person name="Kim W."/>
        </authorList>
    </citation>
    <scope>NUCLEOTIDE SEQUENCE [LARGE SCALE GENOMIC DNA]</scope>
    <source>
        <tissue evidence="1">Muscle</tissue>
    </source>
</reference>
<keyword evidence="2" id="KW-1185">Reference proteome</keyword>
<comment type="caution">
    <text evidence="1">The sequence shown here is derived from an EMBL/GenBank/DDBJ whole genome shotgun (WGS) entry which is preliminary data.</text>
</comment>
<sequence>MGGDSESLSEYGAGKCAWGTSASDLYWPDPGNEACGVTRVEVPNHFTLVKVTSKKHELTSLLMRWIPSRA</sequence>
<accession>A0A5B7DIL4</accession>
<dbReference type="EMBL" id="VSRR010000968">
    <property type="protein sequence ID" value="MPC21382.1"/>
    <property type="molecule type" value="Genomic_DNA"/>
</dbReference>